<dbReference type="CTD" id="8234204"/>
<gene>
    <name evidence="11" type="primary">8234204</name>
    <name evidence="10" type="ORF">Phum_PHUM134610</name>
</gene>
<dbReference type="VEuPathDB" id="VectorBase:PHUM134610"/>
<dbReference type="EMBL" id="DS235092">
    <property type="protein sequence ID" value="EEB11790.1"/>
    <property type="molecule type" value="Genomic_DNA"/>
</dbReference>
<feature type="compositionally biased region" description="Basic residues" evidence="8">
    <location>
        <begin position="281"/>
        <end position="314"/>
    </location>
</feature>
<reference evidence="11" key="3">
    <citation type="submission" date="2021-02" db="UniProtKB">
        <authorList>
            <consortium name="EnsemblMetazoa"/>
        </authorList>
    </citation>
    <scope>IDENTIFICATION</scope>
    <source>
        <strain evidence="11">USDA</strain>
    </source>
</reference>
<dbReference type="EnsemblMetazoa" id="PHUM134610-RA">
    <property type="protein sequence ID" value="PHUM134610-PA"/>
    <property type="gene ID" value="PHUM134610"/>
</dbReference>
<dbReference type="InterPro" id="IPR007109">
    <property type="entry name" value="Brix"/>
</dbReference>
<evidence type="ECO:0000256" key="7">
    <source>
        <dbReference type="ARBA" id="ARBA00080845"/>
    </source>
</evidence>
<dbReference type="EMBL" id="AAZO01001560">
    <property type="status" value="NOT_ANNOTATED_CDS"/>
    <property type="molecule type" value="Genomic_DNA"/>
</dbReference>
<comment type="similarity">
    <text evidence="3">Belongs to the BRX1 family.</text>
</comment>
<dbReference type="KEGG" id="phu:Phum_PHUM134610"/>
<evidence type="ECO:0000256" key="2">
    <source>
        <dbReference type="ARBA" id="ARBA00004604"/>
    </source>
</evidence>
<evidence type="ECO:0000256" key="6">
    <source>
        <dbReference type="ARBA" id="ARBA00023242"/>
    </source>
</evidence>
<dbReference type="Pfam" id="PF04427">
    <property type="entry name" value="Brix"/>
    <property type="match status" value="1"/>
</dbReference>
<dbReference type="InParanoid" id="E0VEI4"/>
<keyword evidence="12" id="KW-1185">Reference proteome</keyword>
<dbReference type="PROSITE" id="PS50833">
    <property type="entry name" value="BRIX"/>
    <property type="match status" value="1"/>
</dbReference>
<dbReference type="OrthoDB" id="1638493at2759"/>
<dbReference type="HOGENOM" id="CLU_048373_0_1_1"/>
<dbReference type="InterPro" id="IPR026532">
    <property type="entry name" value="BRX1"/>
</dbReference>
<feature type="region of interest" description="Disordered" evidence="8">
    <location>
        <begin position="276"/>
        <end position="314"/>
    </location>
</feature>
<dbReference type="FunCoup" id="E0VEI4">
    <property type="interactions" value="1525"/>
</dbReference>
<protein>
    <recommendedName>
        <fullName evidence="4">Ribosome biogenesis protein BRX1 homolog</fullName>
    </recommendedName>
    <alternativeName>
        <fullName evidence="7">Brix domain-containing protein 2 homolog</fullName>
    </alternativeName>
</protein>
<comment type="subcellular location">
    <subcellularLocation>
        <location evidence="2">Nucleus</location>
        <location evidence="2">Nucleolus</location>
    </subcellularLocation>
</comment>
<evidence type="ECO:0000256" key="5">
    <source>
        <dbReference type="ARBA" id="ARBA00022517"/>
    </source>
</evidence>
<dbReference type="RefSeq" id="XP_002424528.1">
    <property type="nucleotide sequence ID" value="XM_002424483.1"/>
</dbReference>
<dbReference type="eggNOG" id="KOG2971">
    <property type="taxonomic scope" value="Eukaryota"/>
</dbReference>
<dbReference type="FunFam" id="3.40.50.10480:FF:000003">
    <property type="entry name" value="Ribosome biogenesis protein BRX1"/>
    <property type="match status" value="1"/>
</dbReference>
<keyword evidence="5" id="KW-0690">Ribosome biogenesis</keyword>
<evidence type="ECO:0000256" key="8">
    <source>
        <dbReference type="SAM" id="MobiDB-lite"/>
    </source>
</evidence>
<dbReference type="GO" id="GO:0005730">
    <property type="term" value="C:nucleolus"/>
    <property type="evidence" value="ECO:0007669"/>
    <property type="project" value="UniProtKB-SubCell"/>
</dbReference>
<evidence type="ECO:0000256" key="3">
    <source>
        <dbReference type="ARBA" id="ARBA00006369"/>
    </source>
</evidence>
<reference evidence="10" key="1">
    <citation type="submission" date="2007-04" db="EMBL/GenBank/DDBJ databases">
        <title>Annotation of Pediculus humanus corporis strain USDA.</title>
        <authorList>
            <person name="Kirkness E."/>
            <person name="Hannick L."/>
            <person name="Hass B."/>
            <person name="Bruggner R."/>
            <person name="Lawson D."/>
            <person name="Bidwell S."/>
            <person name="Joardar V."/>
            <person name="Caler E."/>
            <person name="Walenz B."/>
            <person name="Inman J."/>
            <person name="Schobel S."/>
            <person name="Galinsky K."/>
            <person name="Amedeo P."/>
            <person name="Strausberg R."/>
        </authorList>
    </citation>
    <scope>NUCLEOTIDE SEQUENCE</scope>
    <source>
        <strain evidence="10">USDA</strain>
    </source>
</reference>
<evidence type="ECO:0000256" key="4">
    <source>
        <dbReference type="ARBA" id="ARBA00020522"/>
    </source>
</evidence>
<dbReference type="AlphaFoldDB" id="E0VEI4"/>
<sequence length="314" mass="36941">MNYRQVPVKWINKQRVLVVALRGGTKLHRHLMEDIRNLLPHAKRDNKIEKKNNNLSIINEIAESKNCNKSILFETRRKKDLYVWMSNCSSGPSAKFEIESIYTMLELKLTGNCLKASRPLLSFDENFSKEPHYQLLKELFVQIFSTPNHHPKSQPFIDHVFTFSILDNKIWFRNYQILSEDGALAEIGPRFVLNPIKIFSGSYGGEVLWDNPHYISTTMFRRMNNKAKGNRYLDRKTQKEHYEETRPEKTYNLNSTLNMFHGTPLEQAQEIIKNESSKTVKTLKKKTKMKLKEKKNKTKQNLKQKKTKKHKISN</sequence>
<name>E0VEI4_PEDHC</name>
<dbReference type="OMA" id="YRHRHLM"/>
<comment type="function">
    <text evidence="1">Required for biogenesis of the 60S ribosomal subunit.</text>
</comment>
<dbReference type="SUPFAM" id="SSF52954">
    <property type="entry name" value="Class II aaRS ABD-related"/>
    <property type="match status" value="1"/>
</dbReference>
<dbReference type="PANTHER" id="PTHR13634:SF0">
    <property type="entry name" value="RIBOSOME BIOGENESIS PROTEIN BRX1 HOMOLOG"/>
    <property type="match status" value="1"/>
</dbReference>
<accession>E0VEI4</accession>
<dbReference type="Proteomes" id="UP000009046">
    <property type="component" value="Unassembled WGS sequence"/>
</dbReference>
<reference evidence="10" key="2">
    <citation type="submission" date="2007-04" db="EMBL/GenBank/DDBJ databases">
        <title>The genome of the human body louse.</title>
        <authorList>
            <consortium name="The Human Body Louse Genome Consortium"/>
            <person name="Kirkness E."/>
            <person name="Walenz B."/>
            <person name="Hass B."/>
            <person name="Bruggner R."/>
            <person name="Strausberg R."/>
        </authorList>
    </citation>
    <scope>NUCLEOTIDE SEQUENCE</scope>
    <source>
        <strain evidence="10">USDA</strain>
    </source>
</reference>
<evidence type="ECO:0000259" key="9">
    <source>
        <dbReference type="PROSITE" id="PS50833"/>
    </source>
</evidence>
<dbReference type="GeneID" id="8234204"/>
<dbReference type="GO" id="GO:0006364">
    <property type="term" value="P:rRNA processing"/>
    <property type="evidence" value="ECO:0007669"/>
    <property type="project" value="InterPro"/>
</dbReference>
<evidence type="ECO:0000313" key="10">
    <source>
        <dbReference type="EMBL" id="EEB11790.1"/>
    </source>
</evidence>
<organism>
    <name type="scientific">Pediculus humanus subsp. corporis</name>
    <name type="common">Body louse</name>
    <dbReference type="NCBI Taxonomy" id="121224"/>
    <lineage>
        <taxon>Eukaryota</taxon>
        <taxon>Metazoa</taxon>
        <taxon>Ecdysozoa</taxon>
        <taxon>Arthropoda</taxon>
        <taxon>Hexapoda</taxon>
        <taxon>Insecta</taxon>
        <taxon>Pterygota</taxon>
        <taxon>Neoptera</taxon>
        <taxon>Paraneoptera</taxon>
        <taxon>Psocodea</taxon>
        <taxon>Troctomorpha</taxon>
        <taxon>Phthiraptera</taxon>
        <taxon>Anoplura</taxon>
        <taxon>Pediculidae</taxon>
        <taxon>Pediculus</taxon>
    </lineage>
</organism>
<dbReference type="STRING" id="121224.E0VEI4"/>
<dbReference type="SMART" id="SM00879">
    <property type="entry name" value="Brix"/>
    <property type="match status" value="1"/>
</dbReference>
<proteinExistence type="inferred from homology"/>
<evidence type="ECO:0000313" key="12">
    <source>
        <dbReference type="Proteomes" id="UP000009046"/>
    </source>
</evidence>
<evidence type="ECO:0000313" key="11">
    <source>
        <dbReference type="EnsemblMetazoa" id="PHUM134610-PA"/>
    </source>
</evidence>
<dbReference type="GO" id="GO:0019843">
    <property type="term" value="F:rRNA binding"/>
    <property type="evidence" value="ECO:0007669"/>
    <property type="project" value="InterPro"/>
</dbReference>
<dbReference type="PANTHER" id="PTHR13634">
    <property type="entry name" value="RIBOSOME BIOGENESIS PROTEIN BRIX"/>
    <property type="match status" value="1"/>
</dbReference>
<feature type="domain" description="Brix" evidence="9">
    <location>
        <begin position="14"/>
        <end position="204"/>
    </location>
</feature>
<dbReference type="GO" id="GO:0000027">
    <property type="term" value="P:ribosomal large subunit assembly"/>
    <property type="evidence" value="ECO:0007669"/>
    <property type="project" value="TreeGrafter"/>
</dbReference>
<evidence type="ECO:0000256" key="1">
    <source>
        <dbReference type="ARBA" id="ARBA00003439"/>
    </source>
</evidence>
<keyword evidence="6" id="KW-0539">Nucleus</keyword>